<evidence type="ECO:0008006" key="12">
    <source>
        <dbReference type="Google" id="ProtNLM"/>
    </source>
</evidence>
<dbReference type="PRINTS" id="PR00019">
    <property type="entry name" value="LEURICHRPT"/>
</dbReference>
<organism evidence="10 11">
    <name type="scientific">Sorghum bicolor</name>
    <name type="common">Sorghum</name>
    <name type="synonym">Sorghum vulgare</name>
    <dbReference type="NCBI Taxonomy" id="4558"/>
    <lineage>
        <taxon>Eukaryota</taxon>
        <taxon>Viridiplantae</taxon>
        <taxon>Streptophyta</taxon>
        <taxon>Embryophyta</taxon>
        <taxon>Tracheophyta</taxon>
        <taxon>Spermatophyta</taxon>
        <taxon>Magnoliopsida</taxon>
        <taxon>Liliopsida</taxon>
        <taxon>Poales</taxon>
        <taxon>Poaceae</taxon>
        <taxon>PACMAD clade</taxon>
        <taxon>Panicoideae</taxon>
        <taxon>Andropogonodae</taxon>
        <taxon>Andropogoneae</taxon>
        <taxon>Sorghinae</taxon>
        <taxon>Sorghum</taxon>
    </lineage>
</organism>
<dbReference type="GO" id="GO:0016020">
    <property type="term" value="C:membrane"/>
    <property type="evidence" value="ECO:0007669"/>
    <property type="project" value="UniProtKB-SubCell"/>
</dbReference>
<evidence type="ECO:0000256" key="1">
    <source>
        <dbReference type="ARBA" id="ARBA00004479"/>
    </source>
</evidence>
<keyword evidence="4" id="KW-0732">Signal</keyword>
<comment type="subcellular location">
    <subcellularLocation>
        <location evidence="1">Membrane</location>
        <topology evidence="1">Single-pass type I membrane protein</topology>
    </subcellularLocation>
</comment>
<dbReference type="eggNOG" id="KOG0619">
    <property type="taxonomic scope" value="Eukaryota"/>
</dbReference>
<reference evidence="11" key="2">
    <citation type="journal article" date="2018" name="Plant J.">
        <title>The Sorghum bicolor reference genome: improved assembly, gene annotations, a transcriptome atlas, and signatures of genome organization.</title>
        <authorList>
            <person name="McCormick R.F."/>
            <person name="Truong S.K."/>
            <person name="Sreedasyam A."/>
            <person name="Jenkins J."/>
            <person name="Shu S."/>
            <person name="Sims D."/>
            <person name="Kennedy M."/>
            <person name="Amirebrahimi M."/>
            <person name="Weers B.D."/>
            <person name="McKinley B."/>
            <person name="Mattison A."/>
            <person name="Morishige D.T."/>
            <person name="Grimwood J."/>
            <person name="Schmutz J."/>
            <person name="Mullet J.E."/>
        </authorList>
    </citation>
    <scope>NUCLEOTIDE SEQUENCE [LARGE SCALE GENOMIC DNA]</scope>
    <source>
        <strain evidence="11">cv. BTx623</strain>
    </source>
</reference>
<dbReference type="SUPFAM" id="SSF52058">
    <property type="entry name" value="L domain-like"/>
    <property type="match status" value="2"/>
</dbReference>
<dbReference type="HOGENOM" id="CLU_000288_18_3_1"/>
<dbReference type="PROSITE" id="PS51450">
    <property type="entry name" value="LRR"/>
    <property type="match status" value="1"/>
</dbReference>
<keyword evidence="11" id="KW-1185">Reference proteome</keyword>
<dbReference type="InterPro" id="IPR046956">
    <property type="entry name" value="RLP23-like"/>
</dbReference>
<protein>
    <recommendedName>
        <fullName evidence="12">Leucine-rich repeat-containing N-terminal plant-type domain-containing protein</fullName>
    </recommendedName>
</protein>
<dbReference type="InterPro" id="IPR032675">
    <property type="entry name" value="LRR_dom_sf"/>
</dbReference>
<dbReference type="EMBL" id="CM000763">
    <property type="protein sequence ID" value="EES04422.1"/>
    <property type="molecule type" value="Genomic_DNA"/>
</dbReference>
<accession>C5XT61</accession>
<proteinExistence type="predicted"/>
<feature type="transmembrane region" description="Helical" evidence="9">
    <location>
        <begin position="533"/>
        <end position="553"/>
    </location>
</feature>
<name>C5XT61_SORBI</name>
<dbReference type="Gramene" id="EES04422">
    <property type="protein sequence ID" value="EES04422"/>
    <property type="gene ID" value="SORBI_3004G023800"/>
</dbReference>
<dbReference type="PANTHER" id="PTHR48061:SF2">
    <property type="entry name" value="RECEPTOR LIKE PROTEIN 30-LIKE"/>
    <property type="match status" value="1"/>
</dbReference>
<dbReference type="AlphaFoldDB" id="C5XT61"/>
<evidence type="ECO:0000256" key="4">
    <source>
        <dbReference type="ARBA" id="ARBA00022729"/>
    </source>
</evidence>
<dbReference type="Gene3D" id="3.80.10.10">
    <property type="entry name" value="Ribonuclease Inhibitor"/>
    <property type="match status" value="3"/>
</dbReference>
<keyword evidence="5" id="KW-0677">Repeat</keyword>
<gene>
    <name evidence="10" type="ORF">SORBI_3004G023800</name>
</gene>
<keyword evidence="2" id="KW-0433">Leucine-rich repeat</keyword>
<evidence type="ECO:0000256" key="5">
    <source>
        <dbReference type="ARBA" id="ARBA00022737"/>
    </source>
</evidence>
<dbReference type="FunFam" id="3.80.10.10:FF:000095">
    <property type="entry name" value="LRR receptor-like serine/threonine-protein kinase GSO1"/>
    <property type="match status" value="1"/>
</dbReference>
<evidence type="ECO:0000256" key="9">
    <source>
        <dbReference type="SAM" id="Phobius"/>
    </source>
</evidence>
<keyword evidence="7 9" id="KW-0472">Membrane</keyword>
<keyword evidence="6 9" id="KW-1133">Transmembrane helix</keyword>
<reference evidence="10 11" key="1">
    <citation type="journal article" date="2009" name="Nature">
        <title>The Sorghum bicolor genome and the diversification of grasses.</title>
        <authorList>
            <person name="Paterson A.H."/>
            <person name="Bowers J.E."/>
            <person name="Bruggmann R."/>
            <person name="Dubchak I."/>
            <person name="Grimwood J."/>
            <person name="Gundlach H."/>
            <person name="Haberer G."/>
            <person name="Hellsten U."/>
            <person name="Mitros T."/>
            <person name="Poliakov A."/>
            <person name="Schmutz J."/>
            <person name="Spannagl M."/>
            <person name="Tang H."/>
            <person name="Wang X."/>
            <person name="Wicker T."/>
            <person name="Bharti A.K."/>
            <person name="Chapman J."/>
            <person name="Feltus F.A."/>
            <person name="Gowik U."/>
            <person name="Grigoriev I.V."/>
            <person name="Lyons E."/>
            <person name="Maher C.A."/>
            <person name="Martis M."/>
            <person name="Narechania A."/>
            <person name="Otillar R.P."/>
            <person name="Penning B.W."/>
            <person name="Salamov A.A."/>
            <person name="Wang Y."/>
            <person name="Zhang L."/>
            <person name="Carpita N.C."/>
            <person name="Freeling M."/>
            <person name="Gingle A.R."/>
            <person name="Hash C.T."/>
            <person name="Keller B."/>
            <person name="Klein P."/>
            <person name="Kresovich S."/>
            <person name="McCann M.C."/>
            <person name="Ming R."/>
            <person name="Peterson D.G."/>
            <person name="Mehboob-ur-Rahman"/>
            <person name="Ware D."/>
            <person name="Westhoff P."/>
            <person name="Mayer K.F."/>
            <person name="Messing J."/>
            <person name="Rokhsar D.S."/>
        </authorList>
    </citation>
    <scope>NUCLEOTIDE SEQUENCE [LARGE SCALE GENOMIC DNA]</scope>
    <source>
        <strain evidence="11">cv. BTx623</strain>
    </source>
</reference>
<evidence type="ECO:0000313" key="10">
    <source>
        <dbReference type="EMBL" id="EES04422.1"/>
    </source>
</evidence>
<dbReference type="STRING" id="4558.C5XT61"/>
<keyword evidence="8" id="KW-0325">Glycoprotein</keyword>
<dbReference type="InParanoid" id="C5XT61"/>
<dbReference type="Pfam" id="PF13855">
    <property type="entry name" value="LRR_8"/>
    <property type="match status" value="1"/>
</dbReference>
<dbReference type="OMA" id="LIRWGRI"/>
<evidence type="ECO:0000256" key="8">
    <source>
        <dbReference type="ARBA" id="ARBA00023180"/>
    </source>
</evidence>
<evidence type="ECO:0000256" key="7">
    <source>
        <dbReference type="ARBA" id="ARBA00023136"/>
    </source>
</evidence>
<keyword evidence="3 9" id="KW-0812">Transmembrane</keyword>
<dbReference type="Proteomes" id="UP000000768">
    <property type="component" value="Chromosome 4"/>
</dbReference>
<dbReference type="PANTHER" id="PTHR48061">
    <property type="entry name" value="LEUCINE-RICH REPEAT RECEPTOR PROTEIN KINASE EMS1-LIKE-RELATED"/>
    <property type="match status" value="1"/>
</dbReference>
<sequence length="570" mass="62899">MNKLTGQIPQSLLVLPNLKDLDIEGNSLMGSVDLASLSEENLTSLFLSYNNLTVIEGEGINNSSSTYHYQLVELGLASCNMIKIPKLIMHAKHMSHLDLSSNKISGDIPSWIWSYDLVSINLADNMFTGMELNSYVIPFSDTLDSFNLSSNRLQGLIPMPSSSAMILDYSNNSFSSLLPNFTSYLNETSYLRLSTNNISGHLTRSICDSPVEVLDLSYNNFSGLLPRCLMENSRLSIINLRENQFKGMLPSNIPIGCPIQTINLNGNKIEGQLPRALSNCTELEVLDLGRNRIADTLPSWLGGLPYLRVLVLRSNKFHGIGPLEDEKYRGNFSNLQIIDLASNNFSGKLNPQLFQNFVSMKQYDNRGQIIDHLGLYQDSITISCKGLTMTFKRILTTLTAIDISDNALEGSIPTSIGNLLSLHVLNMSRNAFNGHIPPQLGSITALESLDLSSNMLSGEIPQELADLTFLSTLNLSNNQLDGRIPQSHQFDTFQESSFDGNAGLCGPPLSKKCGPSDIPSETHLKNSSHGVDVALFLFVGVGFGVGFAAAILLRLDYWISRWFHIFRILC</sequence>
<evidence type="ECO:0000313" key="11">
    <source>
        <dbReference type="Proteomes" id="UP000000768"/>
    </source>
</evidence>
<evidence type="ECO:0000256" key="6">
    <source>
        <dbReference type="ARBA" id="ARBA00022989"/>
    </source>
</evidence>
<dbReference type="InterPro" id="IPR001611">
    <property type="entry name" value="Leu-rich_rpt"/>
</dbReference>
<dbReference type="Pfam" id="PF00560">
    <property type="entry name" value="LRR_1"/>
    <property type="match status" value="7"/>
</dbReference>
<evidence type="ECO:0000256" key="3">
    <source>
        <dbReference type="ARBA" id="ARBA00022692"/>
    </source>
</evidence>
<evidence type="ECO:0000256" key="2">
    <source>
        <dbReference type="ARBA" id="ARBA00022614"/>
    </source>
</evidence>